<feature type="domain" description="Beta-lactamase-related" evidence="2">
    <location>
        <begin position="274"/>
        <end position="557"/>
    </location>
</feature>
<accession>A0ABW5LKD2</accession>
<feature type="chain" id="PRO_5047344955" evidence="1">
    <location>
        <begin position="23"/>
        <end position="568"/>
    </location>
</feature>
<dbReference type="PROSITE" id="PS51257">
    <property type="entry name" value="PROKAR_LIPOPROTEIN"/>
    <property type="match status" value="1"/>
</dbReference>
<sequence length="568" mass="63663">MFKNVMTVVLLFAAILTGCSQKGVSTYEGNWEGKLAHTNTLNFDLVLEELPSNLCQLTITNPESTISEMLTVTNTNRLEGSIDNDIHIDLSFTEDKTAVTGFIKSGILMYQVILRKTDEVYKGIWNPFMVDNLQSQAMYLGVENNGDGSLDMYPFFGDQRFTGTWVNGSEKEGNVIVFKDYKTGLRFRAKLTEDTIELETLLGKQTVTVTNFKRSDIDLSSLKPSGPKNQNANRPVQLNDGWATASIEDVGASSVSLSKLIDEVNKKVLPNTHSVLIAKEGKLIFEAYFDGHNPDISHDQRSASKSISSAMIGIAIDDKILAGVDQKLYDCIPQEFHYTKDSLKAKINFEDLLTMSSGLDVDGDASENNYQSSDHWLKTTLEAKMIHDPGTYANYGSANPFLLGVSLDQKLQSPLELYMEEKLFAPLGITNYIIQTENTATTPYFGGGMYLTPRDMLKFGQLYLDKGQWKGKQIISENWVEASFKKYRRLQDAKDKNEYGYLWWHKTYTVGSKKIASIEARGAGGQYICVIPELESVVVITSGNYRNRKLLQQPENILERYVLPAIIK</sequence>
<dbReference type="PANTHER" id="PTHR43283">
    <property type="entry name" value="BETA-LACTAMASE-RELATED"/>
    <property type="match status" value="1"/>
</dbReference>
<dbReference type="SUPFAM" id="SSF56601">
    <property type="entry name" value="beta-lactamase/transpeptidase-like"/>
    <property type="match status" value="1"/>
</dbReference>
<proteinExistence type="predicted"/>
<evidence type="ECO:0000256" key="1">
    <source>
        <dbReference type="SAM" id="SignalP"/>
    </source>
</evidence>
<protein>
    <submittedName>
        <fullName evidence="3">Serine hydrolase domain-containing protein</fullName>
        <ecNumber evidence="3">3.-.-.-</ecNumber>
    </submittedName>
</protein>
<evidence type="ECO:0000313" key="4">
    <source>
        <dbReference type="Proteomes" id="UP001597319"/>
    </source>
</evidence>
<keyword evidence="1" id="KW-0732">Signal</keyword>
<dbReference type="Proteomes" id="UP001597319">
    <property type="component" value="Unassembled WGS sequence"/>
</dbReference>
<dbReference type="Gene3D" id="3.40.710.10">
    <property type="entry name" value="DD-peptidase/beta-lactamase superfamily"/>
    <property type="match status" value="1"/>
</dbReference>
<dbReference type="RefSeq" id="WP_378294442.1">
    <property type="nucleotide sequence ID" value="NZ_JBHULE010000019.1"/>
</dbReference>
<dbReference type="PANTHER" id="PTHR43283:SF7">
    <property type="entry name" value="BETA-LACTAMASE-RELATED DOMAIN-CONTAINING PROTEIN"/>
    <property type="match status" value="1"/>
</dbReference>
<reference evidence="4" key="1">
    <citation type="journal article" date="2019" name="Int. J. Syst. Evol. Microbiol.">
        <title>The Global Catalogue of Microorganisms (GCM) 10K type strain sequencing project: providing services to taxonomists for standard genome sequencing and annotation.</title>
        <authorList>
            <consortium name="The Broad Institute Genomics Platform"/>
            <consortium name="The Broad Institute Genome Sequencing Center for Infectious Disease"/>
            <person name="Wu L."/>
            <person name="Ma J."/>
        </authorList>
    </citation>
    <scope>NUCLEOTIDE SEQUENCE [LARGE SCALE GENOMIC DNA]</scope>
    <source>
        <strain evidence="4">KCTC 52274</strain>
    </source>
</reference>
<evidence type="ECO:0000259" key="2">
    <source>
        <dbReference type="Pfam" id="PF00144"/>
    </source>
</evidence>
<dbReference type="InterPro" id="IPR012338">
    <property type="entry name" value="Beta-lactam/transpept-like"/>
</dbReference>
<gene>
    <name evidence="3" type="ORF">ACFSR1_18190</name>
</gene>
<keyword evidence="4" id="KW-1185">Reference proteome</keyword>
<feature type="signal peptide" evidence="1">
    <location>
        <begin position="1"/>
        <end position="22"/>
    </location>
</feature>
<evidence type="ECO:0000313" key="3">
    <source>
        <dbReference type="EMBL" id="MFD2564619.1"/>
    </source>
</evidence>
<comment type="caution">
    <text evidence="3">The sequence shown here is derived from an EMBL/GenBank/DDBJ whole genome shotgun (WGS) entry which is preliminary data.</text>
</comment>
<dbReference type="GO" id="GO:0016787">
    <property type="term" value="F:hydrolase activity"/>
    <property type="evidence" value="ECO:0007669"/>
    <property type="project" value="UniProtKB-KW"/>
</dbReference>
<dbReference type="EMBL" id="JBHULE010000019">
    <property type="protein sequence ID" value="MFD2564619.1"/>
    <property type="molecule type" value="Genomic_DNA"/>
</dbReference>
<dbReference type="EC" id="3.-.-.-" evidence="3"/>
<dbReference type="InterPro" id="IPR001466">
    <property type="entry name" value="Beta-lactam-related"/>
</dbReference>
<organism evidence="3 4">
    <name type="scientific">Aquimarina rubra</name>
    <dbReference type="NCBI Taxonomy" id="1920033"/>
    <lineage>
        <taxon>Bacteria</taxon>
        <taxon>Pseudomonadati</taxon>
        <taxon>Bacteroidota</taxon>
        <taxon>Flavobacteriia</taxon>
        <taxon>Flavobacteriales</taxon>
        <taxon>Flavobacteriaceae</taxon>
        <taxon>Aquimarina</taxon>
    </lineage>
</organism>
<keyword evidence="3" id="KW-0378">Hydrolase</keyword>
<dbReference type="InterPro" id="IPR050789">
    <property type="entry name" value="Diverse_Enzym_Activities"/>
</dbReference>
<name>A0ABW5LKD2_9FLAO</name>
<dbReference type="Pfam" id="PF00144">
    <property type="entry name" value="Beta-lactamase"/>
    <property type="match status" value="1"/>
</dbReference>